<sequence length="129" mass="15019">MLLYDASNVRIEYQEESGILVCVWIGFQTDEQIAVTGQVILDLIHERRITKILNDNREVIGLWADEWTRDVWFPKVRESGVKKFAWIFSENIFARMSARRAAIAGTTTRPLTIRDFRTTDAAMKWLLDV</sequence>
<dbReference type="EMBL" id="JAHESC010000032">
    <property type="protein sequence ID" value="MBT1688897.1"/>
    <property type="molecule type" value="Genomic_DNA"/>
</dbReference>
<gene>
    <name evidence="1" type="ORF">KK078_20175</name>
</gene>
<proteinExistence type="predicted"/>
<evidence type="ECO:0008006" key="3">
    <source>
        <dbReference type="Google" id="ProtNLM"/>
    </source>
</evidence>
<dbReference type="Proteomes" id="UP001319180">
    <property type="component" value="Unassembled WGS sequence"/>
</dbReference>
<name>A0AAP2GEX5_9BACT</name>
<reference evidence="1 2" key="1">
    <citation type="submission" date="2021-05" db="EMBL/GenBank/DDBJ databases">
        <title>A Polyphasic approach of four new species of the genus Ohtaekwangia: Ohtaekwangia histidinii sp. nov., Ohtaekwangia cretensis sp. nov., Ohtaekwangia indiensis sp. nov., Ohtaekwangia reichenbachii sp. nov. from diverse environment.</title>
        <authorList>
            <person name="Octaviana S."/>
        </authorList>
    </citation>
    <scope>NUCLEOTIDE SEQUENCE [LARGE SCALE GENOMIC DNA]</scope>
    <source>
        <strain evidence="1 2">PWU37</strain>
    </source>
</reference>
<evidence type="ECO:0000313" key="2">
    <source>
        <dbReference type="Proteomes" id="UP001319180"/>
    </source>
</evidence>
<protein>
    <recommendedName>
        <fullName evidence="3">STAS/SEC14 domain-containing protein</fullName>
    </recommendedName>
</protein>
<accession>A0AAP2GEX5</accession>
<comment type="caution">
    <text evidence="1">The sequence shown here is derived from an EMBL/GenBank/DDBJ whole genome shotgun (WGS) entry which is preliminary data.</text>
</comment>
<dbReference type="AlphaFoldDB" id="A0AAP2GEX5"/>
<keyword evidence="2" id="KW-1185">Reference proteome</keyword>
<organism evidence="1 2">
    <name type="scientific">Dawidia soli</name>
    <dbReference type="NCBI Taxonomy" id="2782352"/>
    <lineage>
        <taxon>Bacteria</taxon>
        <taxon>Pseudomonadati</taxon>
        <taxon>Bacteroidota</taxon>
        <taxon>Cytophagia</taxon>
        <taxon>Cytophagales</taxon>
        <taxon>Chryseotaleaceae</taxon>
        <taxon>Dawidia</taxon>
    </lineage>
</organism>
<evidence type="ECO:0000313" key="1">
    <source>
        <dbReference type="EMBL" id="MBT1688897.1"/>
    </source>
</evidence>